<dbReference type="Gene3D" id="2.40.50.140">
    <property type="entry name" value="Nucleic acid-binding proteins"/>
    <property type="match status" value="3"/>
</dbReference>
<dbReference type="Pfam" id="PF14951">
    <property type="entry name" value="DUF4503"/>
    <property type="match status" value="1"/>
</dbReference>
<proteinExistence type="predicted"/>
<evidence type="ECO:0008006" key="6">
    <source>
        <dbReference type="Google" id="ProtNLM"/>
    </source>
</evidence>
<dbReference type="Proteomes" id="UP000077755">
    <property type="component" value="Chromosome 2"/>
</dbReference>
<feature type="region of interest" description="Disordered" evidence="1">
    <location>
        <begin position="425"/>
        <end position="453"/>
    </location>
</feature>
<dbReference type="PANTHER" id="PTHR47165">
    <property type="entry name" value="OS03G0429900 PROTEIN"/>
    <property type="match status" value="1"/>
</dbReference>
<evidence type="ECO:0000259" key="3">
    <source>
        <dbReference type="Pfam" id="PF14951"/>
    </source>
</evidence>
<protein>
    <recommendedName>
        <fullName evidence="6">Replication factor A C-terminal domain-containing protein</fullName>
    </recommendedName>
</protein>
<dbReference type="InterPro" id="IPR003871">
    <property type="entry name" value="RFA1B/D_OB_1st"/>
</dbReference>
<evidence type="ECO:0000313" key="4">
    <source>
        <dbReference type="EMBL" id="WOG88924.1"/>
    </source>
</evidence>
<dbReference type="AlphaFoldDB" id="A0AAF0WFX6"/>
<dbReference type="SUPFAM" id="SSF50249">
    <property type="entry name" value="Nucleic acid-binding proteins"/>
    <property type="match status" value="3"/>
</dbReference>
<accession>A0AAF0WFX6</accession>
<sequence length="453" mass="52304">MSNTVSDPLRSVKLGRTDWKIKVRVIREWKSFSNTGKNYKGFNILLLDAKNCRMQAYAPAHLADKIGRIIQIGKIYMIKNFDVKEYTEKDKFRPVPMDRQIIFTVDTRITDLDESQTFVPKNVFDFFQFSDLKHAAEQVTYLTDVIGIIPKTDKIKDFNNRHGKPQKNIKFKLSDGSRKINVTFWDSFAEEFVKAMTADLEEPVILIIASGRITKWNEQIDICNYAPTQFYVNYDHHSVHKLRKMSKEPGFGKHILSGKAKSNKLCKISDILQLGENFIEDDVVTKITVQAVQEKSQWMHFVCTSCYETCSMRNQDFYCKSCDRIVPEPNKKFTLEIIGSDETGSIKIKLKDRAFRRLLEGTAFDMEAEHLSFPKEFKVMIGQGYTLKLQISKENIEKNSDLFLAVDMYPGFEYEEPKIQQGYSVQQSDSYTAQPSSSSCHLDDISQLDYTGQ</sequence>
<feature type="domain" description="DUF4503" evidence="3">
    <location>
        <begin position="288"/>
        <end position="367"/>
    </location>
</feature>
<dbReference type="CDD" id="cd04480">
    <property type="entry name" value="RPA1_DBD_A_like"/>
    <property type="match status" value="1"/>
</dbReference>
<dbReference type="PANTHER" id="PTHR47165:SF4">
    <property type="entry name" value="OS03G0429900 PROTEIN"/>
    <property type="match status" value="1"/>
</dbReference>
<reference evidence="4" key="1">
    <citation type="journal article" date="2016" name="Nat. Genet.">
        <title>A high-quality carrot genome assembly provides new insights into carotenoid accumulation and asterid genome evolution.</title>
        <authorList>
            <person name="Iorizzo M."/>
            <person name="Ellison S."/>
            <person name="Senalik D."/>
            <person name="Zeng P."/>
            <person name="Satapoomin P."/>
            <person name="Huang J."/>
            <person name="Bowman M."/>
            <person name="Iovene M."/>
            <person name="Sanseverino W."/>
            <person name="Cavagnaro P."/>
            <person name="Yildiz M."/>
            <person name="Macko-Podgorni A."/>
            <person name="Moranska E."/>
            <person name="Grzebelus E."/>
            <person name="Grzebelus D."/>
            <person name="Ashrafi H."/>
            <person name="Zheng Z."/>
            <person name="Cheng S."/>
            <person name="Spooner D."/>
            <person name="Van Deynze A."/>
            <person name="Simon P."/>
        </authorList>
    </citation>
    <scope>NUCLEOTIDE SEQUENCE</scope>
    <source>
        <tissue evidence="4">Leaf</tissue>
    </source>
</reference>
<dbReference type="InterPro" id="IPR012340">
    <property type="entry name" value="NA-bd_OB-fold"/>
</dbReference>
<feature type="domain" description="Replication protein A 70 kDa DNA-binding subunit B/D first OB fold" evidence="2">
    <location>
        <begin position="8"/>
        <end position="110"/>
    </location>
</feature>
<dbReference type="CDD" id="cd04481">
    <property type="entry name" value="RPA1_DBD_B_like"/>
    <property type="match status" value="1"/>
</dbReference>
<feature type="compositionally biased region" description="Polar residues" evidence="1">
    <location>
        <begin position="425"/>
        <end position="440"/>
    </location>
</feature>
<dbReference type="EMBL" id="CP093344">
    <property type="protein sequence ID" value="WOG88924.1"/>
    <property type="molecule type" value="Genomic_DNA"/>
</dbReference>
<dbReference type="Pfam" id="PF02721">
    <property type="entry name" value="DUF223"/>
    <property type="match status" value="1"/>
</dbReference>
<organism evidence="4 5">
    <name type="scientific">Daucus carota subsp. sativus</name>
    <name type="common">Carrot</name>
    <dbReference type="NCBI Taxonomy" id="79200"/>
    <lineage>
        <taxon>Eukaryota</taxon>
        <taxon>Viridiplantae</taxon>
        <taxon>Streptophyta</taxon>
        <taxon>Embryophyta</taxon>
        <taxon>Tracheophyta</taxon>
        <taxon>Spermatophyta</taxon>
        <taxon>Magnoliopsida</taxon>
        <taxon>eudicotyledons</taxon>
        <taxon>Gunneridae</taxon>
        <taxon>Pentapetalae</taxon>
        <taxon>asterids</taxon>
        <taxon>campanulids</taxon>
        <taxon>Apiales</taxon>
        <taxon>Apiaceae</taxon>
        <taxon>Apioideae</taxon>
        <taxon>Scandiceae</taxon>
        <taxon>Daucinae</taxon>
        <taxon>Daucus</taxon>
        <taxon>Daucus sect. Daucus</taxon>
    </lineage>
</organism>
<evidence type="ECO:0000313" key="5">
    <source>
        <dbReference type="Proteomes" id="UP000077755"/>
    </source>
</evidence>
<evidence type="ECO:0000259" key="2">
    <source>
        <dbReference type="Pfam" id="PF02721"/>
    </source>
</evidence>
<dbReference type="KEGG" id="dcr:108208350"/>
<dbReference type="InterPro" id="IPR028032">
    <property type="entry name" value="DUF4503"/>
</dbReference>
<reference evidence="4" key="2">
    <citation type="submission" date="2022-03" db="EMBL/GenBank/DDBJ databases">
        <title>Draft title - Genomic analysis of global carrot germplasm unveils the trajectory of domestication and the origin of high carotenoid orange carrot.</title>
        <authorList>
            <person name="Iorizzo M."/>
            <person name="Ellison S."/>
            <person name="Senalik D."/>
            <person name="Macko-Podgorni A."/>
            <person name="Grzebelus D."/>
            <person name="Bostan H."/>
            <person name="Rolling W."/>
            <person name="Curaba J."/>
            <person name="Simon P."/>
        </authorList>
    </citation>
    <scope>NUCLEOTIDE SEQUENCE</scope>
    <source>
        <tissue evidence="4">Leaf</tissue>
    </source>
</reference>
<name>A0AAF0WFX6_DAUCS</name>
<evidence type="ECO:0000256" key="1">
    <source>
        <dbReference type="SAM" id="MobiDB-lite"/>
    </source>
</evidence>
<gene>
    <name evidence="4" type="ORF">DCAR_0208159</name>
</gene>
<keyword evidence="5" id="KW-1185">Reference proteome</keyword>